<evidence type="ECO:0000313" key="2">
    <source>
        <dbReference type="Proteomes" id="UP001063350"/>
    </source>
</evidence>
<protein>
    <recommendedName>
        <fullName evidence="3">PqqD family protein</fullName>
    </recommendedName>
</protein>
<dbReference type="AlphaFoldDB" id="A0A915TXI7"/>
<dbReference type="KEGG" id="ddu:GF1_01690"/>
<organism evidence="1 2">
    <name type="scientific">Desulfolithobacter dissulfuricans</name>
    <dbReference type="NCBI Taxonomy" id="2795293"/>
    <lineage>
        <taxon>Bacteria</taxon>
        <taxon>Pseudomonadati</taxon>
        <taxon>Thermodesulfobacteriota</taxon>
        <taxon>Desulfobulbia</taxon>
        <taxon>Desulfobulbales</taxon>
        <taxon>Desulfobulbaceae</taxon>
        <taxon>Desulfolithobacter</taxon>
    </lineage>
</organism>
<keyword evidence="2" id="KW-1185">Reference proteome</keyword>
<sequence>MLFRKKTPATPSPQDRRHALACIPVRNPEVEDEMQENGELRLSWPVEVRPWFQGVFKRFSLQQNAVITRKLQLDILGMTVWKLVDGEKSVGEIVTAFQELYQLEQREAEIAVTSFFKELGRRGLVAMRSPGE</sequence>
<dbReference type="Gene3D" id="1.10.10.1150">
    <property type="entry name" value="Coenzyme PQQ synthesis protein D (PqqD)"/>
    <property type="match status" value="1"/>
</dbReference>
<dbReference type="Proteomes" id="UP001063350">
    <property type="component" value="Chromosome"/>
</dbReference>
<reference evidence="1" key="1">
    <citation type="submission" date="2020-12" db="EMBL/GenBank/DDBJ databases">
        <title>Desulfobium dissulfuricans gen. nov., sp. nov., a novel mesophilic, sulfate-reducing bacterium isolated from a deep-sea hydrothermal vent.</title>
        <authorList>
            <person name="Hashimoto Y."/>
            <person name="Tame A."/>
            <person name="Sawayama S."/>
            <person name="Miyazaki J."/>
            <person name="Takai K."/>
            <person name="Nakagawa S."/>
        </authorList>
    </citation>
    <scope>NUCLEOTIDE SEQUENCE</scope>
    <source>
        <strain evidence="1">GF1</strain>
    </source>
</reference>
<gene>
    <name evidence="1" type="ORF">GF1_01690</name>
</gene>
<name>A0A915TXI7_9BACT</name>
<dbReference type="EMBL" id="AP024233">
    <property type="protein sequence ID" value="BCO07793.1"/>
    <property type="molecule type" value="Genomic_DNA"/>
</dbReference>
<proteinExistence type="predicted"/>
<evidence type="ECO:0000313" key="1">
    <source>
        <dbReference type="EMBL" id="BCO07793.1"/>
    </source>
</evidence>
<evidence type="ECO:0008006" key="3">
    <source>
        <dbReference type="Google" id="ProtNLM"/>
    </source>
</evidence>
<dbReference type="InterPro" id="IPR041881">
    <property type="entry name" value="PqqD_sf"/>
</dbReference>
<dbReference type="InterPro" id="IPR008792">
    <property type="entry name" value="PQQD"/>
</dbReference>
<dbReference type="Pfam" id="PF05402">
    <property type="entry name" value="PqqD"/>
    <property type="match status" value="1"/>
</dbReference>
<dbReference type="RefSeq" id="WP_267927735.1">
    <property type="nucleotide sequence ID" value="NZ_AP024233.1"/>
</dbReference>
<accession>A0A915TXI7</accession>